<protein>
    <submittedName>
        <fullName evidence="1">Uncharacterized protein</fullName>
    </submittedName>
</protein>
<dbReference type="Proteomes" id="UP000295351">
    <property type="component" value="Unassembled WGS sequence"/>
</dbReference>
<keyword evidence="2" id="KW-1185">Reference proteome</keyword>
<organism evidence="1 2">
    <name type="scientific">Shinella granuli</name>
    <dbReference type="NCBI Taxonomy" id="323621"/>
    <lineage>
        <taxon>Bacteria</taxon>
        <taxon>Pseudomonadati</taxon>
        <taxon>Pseudomonadota</taxon>
        <taxon>Alphaproteobacteria</taxon>
        <taxon>Hyphomicrobiales</taxon>
        <taxon>Rhizobiaceae</taxon>
        <taxon>Shinella</taxon>
    </lineage>
</organism>
<dbReference type="AlphaFoldDB" id="A0A4R2CYX0"/>
<reference evidence="1 2" key="1">
    <citation type="submission" date="2019-03" db="EMBL/GenBank/DDBJ databases">
        <title>Genomic Encyclopedia of Type Strains, Phase IV (KMG-IV): sequencing the most valuable type-strain genomes for metagenomic binning, comparative biology and taxonomic classification.</title>
        <authorList>
            <person name="Goeker M."/>
        </authorList>
    </citation>
    <scope>NUCLEOTIDE SEQUENCE [LARGE SCALE GENOMIC DNA]</scope>
    <source>
        <strain evidence="1 2">DSM 18401</strain>
    </source>
</reference>
<evidence type="ECO:0000313" key="2">
    <source>
        <dbReference type="Proteomes" id="UP000295351"/>
    </source>
</evidence>
<evidence type="ECO:0000313" key="1">
    <source>
        <dbReference type="EMBL" id="TCN47138.1"/>
    </source>
</evidence>
<comment type="caution">
    <text evidence="1">The sequence shown here is derived from an EMBL/GenBank/DDBJ whole genome shotgun (WGS) entry which is preliminary data.</text>
</comment>
<sequence length="88" mass="8644">MGMARLVVLGIQGDDGLWVADLDAGTVTQIGAPTTGALKAADDLRKAGASVIKGVNLAALATSADAVSGGFMDASGGFMDPSGGFMDK</sequence>
<accession>A0A4R2CYX0</accession>
<proteinExistence type="predicted"/>
<name>A0A4R2CYX0_SHIGR</name>
<dbReference type="EMBL" id="SLVX01000003">
    <property type="protein sequence ID" value="TCN47138.1"/>
    <property type="molecule type" value="Genomic_DNA"/>
</dbReference>
<gene>
    <name evidence="1" type="ORF">EV665_103312</name>
</gene>